<dbReference type="KEGG" id="cgt:cgR_5059"/>
<evidence type="ECO:0008006" key="2">
    <source>
        <dbReference type="Google" id="ProtNLM"/>
    </source>
</evidence>
<protein>
    <recommendedName>
        <fullName evidence="2">Transposase</fullName>
    </recommendedName>
</protein>
<proteinExistence type="predicted"/>
<evidence type="ECO:0000313" key="1">
    <source>
        <dbReference type="EMBL" id="BAF55934.1"/>
    </source>
</evidence>
<organism evidence="1">
    <name type="scientific">Corynebacterium glutamicum (strain R)</name>
    <dbReference type="NCBI Taxonomy" id="340322"/>
    <lineage>
        <taxon>Bacteria</taxon>
        <taxon>Bacillati</taxon>
        <taxon>Actinomycetota</taxon>
        <taxon>Actinomycetes</taxon>
        <taxon>Mycobacteriales</taxon>
        <taxon>Corynebacteriaceae</taxon>
        <taxon>Corynebacterium</taxon>
    </lineage>
</organism>
<sequence length="70" mass="7923">MERWFGRSSAYLGPVRVAKKVKPDRRDKNLDFHQVLARLSGLGDWKPDTRAKTSAFSPILSRLSGLPRKG</sequence>
<dbReference type="AlphaFoldDB" id="A0AB72VEZ9"/>
<gene>
    <name evidence="1" type="ordered locus">cgR_5059</name>
</gene>
<dbReference type="EMBL" id="AP009044">
    <property type="protein sequence ID" value="BAF55934.1"/>
    <property type="molecule type" value="Genomic_DNA"/>
</dbReference>
<name>A0AB72VEZ9_CORGB</name>
<dbReference type="Proteomes" id="UP000006698">
    <property type="component" value="Chromosome"/>
</dbReference>
<reference evidence="1" key="1">
    <citation type="journal article" date="2007" name="Microbiology">
        <title>Comparative analysis of the Corynebacterium glutamicum group and complete genome sequence of strain R.</title>
        <authorList>
            <person name="Yukawa H."/>
            <person name="Omumasaba C.A."/>
            <person name="Nonaka H."/>
            <person name="Kos P."/>
            <person name="Okai N."/>
            <person name="Suzuki N."/>
            <person name="Suda M."/>
            <person name="Tsuge Y."/>
            <person name="Watanabe J."/>
            <person name="Ikeda Y."/>
            <person name="Vertes A.A."/>
            <person name="Inui M."/>
        </authorList>
    </citation>
    <scope>NUCLEOTIDE SEQUENCE</scope>
    <source>
        <strain evidence="1">R</strain>
    </source>
</reference>
<accession>A0AB72VEZ9</accession>